<proteinExistence type="predicted"/>
<gene>
    <name evidence="6" type="ORF">H9847_10185</name>
</gene>
<reference evidence="6" key="2">
    <citation type="submission" date="2021-04" db="EMBL/GenBank/DDBJ databases">
        <authorList>
            <person name="Gilroy R."/>
        </authorList>
    </citation>
    <scope>NUCLEOTIDE SEQUENCE</scope>
    <source>
        <strain evidence="6">378</strain>
    </source>
</reference>
<evidence type="ECO:0000256" key="4">
    <source>
        <dbReference type="SAM" id="Phobius"/>
    </source>
</evidence>
<evidence type="ECO:0000256" key="3">
    <source>
        <dbReference type="SAM" id="MobiDB-lite"/>
    </source>
</evidence>
<evidence type="ECO:0000256" key="5">
    <source>
        <dbReference type="SAM" id="SignalP"/>
    </source>
</evidence>
<feature type="region of interest" description="Disordered" evidence="3">
    <location>
        <begin position="15"/>
        <end position="50"/>
    </location>
</feature>
<organism evidence="6 7">
    <name type="scientific">Candidatus Anaerobiospirillum pullicola</name>
    <dbReference type="NCBI Taxonomy" id="2838451"/>
    <lineage>
        <taxon>Bacteria</taxon>
        <taxon>Pseudomonadati</taxon>
        <taxon>Pseudomonadota</taxon>
        <taxon>Gammaproteobacteria</taxon>
        <taxon>Aeromonadales</taxon>
        <taxon>Succinivibrionaceae</taxon>
        <taxon>Anaerobiospirillum</taxon>
    </lineage>
</organism>
<keyword evidence="1 5" id="KW-0732">Signal</keyword>
<keyword evidence="2" id="KW-0175">Coiled coil</keyword>
<accession>A0A948THX1</accession>
<dbReference type="EMBL" id="JAHLFE010000209">
    <property type="protein sequence ID" value="MBU3845209.1"/>
    <property type="molecule type" value="Genomic_DNA"/>
</dbReference>
<evidence type="ECO:0000256" key="1">
    <source>
        <dbReference type="ARBA" id="ARBA00022729"/>
    </source>
</evidence>
<feature type="compositionally biased region" description="Low complexity" evidence="3">
    <location>
        <begin position="17"/>
        <end position="43"/>
    </location>
</feature>
<dbReference type="Proteomes" id="UP000733611">
    <property type="component" value="Unassembled WGS sequence"/>
</dbReference>
<protein>
    <submittedName>
        <fullName evidence="6">TIGR04211 family SH3 domain-containing protein</fullName>
    </submittedName>
</protein>
<keyword evidence="4" id="KW-1133">Transmembrane helix</keyword>
<dbReference type="InterPro" id="IPR016476">
    <property type="entry name" value="SH3_dom_pro"/>
</dbReference>
<sequence length="238" mass="26563">MLATLFSLLLGSSTVQASEENPAPAPATATTTAPAEAAAEAQPAPKPDRNGYYVGGPVYVSDKNTVWTRSGPGEGYRVTGKREIGEQLTFRRYSDNGRYAQLADSEGKTFWMPLDTIQPNICGAPLVEQLQGTINDLQYRLDNYDNELAARLKEVEAQLSTLTQENTELKSTLTQRDATIEELDTLYRDASERLETKDLDMQMRWWMQGAIIAFCGAIAGVIFVFIPRPTRKQKRERY</sequence>
<dbReference type="AlphaFoldDB" id="A0A948THX1"/>
<keyword evidence="4" id="KW-0472">Membrane</keyword>
<keyword evidence="4" id="KW-0812">Transmembrane</keyword>
<evidence type="ECO:0000313" key="7">
    <source>
        <dbReference type="Proteomes" id="UP000733611"/>
    </source>
</evidence>
<name>A0A948THX1_9GAMM</name>
<evidence type="ECO:0000256" key="2">
    <source>
        <dbReference type="SAM" id="Coils"/>
    </source>
</evidence>
<feature type="coiled-coil region" evidence="2">
    <location>
        <begin position="127"/>
        <end position="172"/>
    </location>
</feature>
<dbReference type="NCBIfam" id="TIGR04211">
    <property type="entry name" value="SH3_and_anchor"/>
    <property type="match status" value="1"/>
</dbReference>
<comment type="caution">
    <text evidence="6">The sequence shown here is derived from an EMBL/GenBank/DDBJ whole genome shotgun (WGS) entry which is preliminary data.</text>
</comment>
<feature type="chain" id="PRO_5036770016" evidence="5">
    <location>
        <begin position="18"/>
        <end position="238"/>
    </location>
</feature>
<feature type="signal peptide" evidence="5">
    <location>
        <begin position="1"/>
        <end position="17"/>
    </location>
</feature>
<feature type="transmembrane region" description="Helical" evidence="4">
    <location>
        <begin position="205"/>
        <end position="226"/>
    </location>
</feature>
<evidence type="ECO:0000313" key="6">
    <source>
        <dbReference type="EMBL" id="MBU3845209.1"/>
    </source>
</evidence>
<reference evidence="6" key="1">
    <citation type="journal article" date="2021" name="PeerJ">
        <title>Extensive microbial diversity within the chicken gut microbiome revealed by metagenomics and culture.</title>
        <authorList>
            <person name="Gilroy R."/>
            <person name="Ravi A."/>
            <person name="Getino M."/>
            <person name="Pursley I."/>
            <person name="Horton D.L."/>
            <person name="Alikhan N.F."/>
            <person name="Baker D."/>
            <person name="Gharbi K."/>
            <person name="Hall N."/>
            <person name="Watson M."/>
            <person name="Adriaenssens E.M."/>
            <person name="Foster-Nyarko E."/>
            <person name="Jarju S."/>
            <person name="Secka A."/>
            <person name="Antonio M."/>
            <person name="Oren A."/>
            <person name="Chaudhuri R.R."/>
            <person name="La Ragione R."/>
            <person name="Hildebrand F."/>
            <person name="Pallen M.J."/>
        </authorList>
    </citation>
    <scope>NUCLEOTIDE SEQUENCE</scope>
    <source>
        <strain evidence="6">378</strain>
    </source>
</reference>